<sequence length="359" mass="39121">MKLLHVCESVIGGTGSYISELIPRQVELYGADNVVLLIPGNQMHYLDAEVVASGVKMIPFSRKSRLSGIFSFVSTYAKVLRDFKPDVVHAHSSIAGLVVRLSGVRRKYTIVFCPHGWSVDIKGARVMRGIAECVERVLALNTDRVVLISQHEYRRAGDLGFPEKKLSLVISGIVPDLPQVAAAKWDDTRLKVLFAGRFDFQKGVDVLLQAVEGQEARMSLRLVGGGVVNSLNLPESLPLHVANLGWLDRLDVCAQMKSCDVLVVPSRWEGFGLVAIEAMRLGVPVVASAVGGLREILGDGQYGVIVPPEDPAALRAALLALTPARLKELSELGRTRFLAAYSSERMVREIDAVYAAVQK</sequence>
<evidence type="ECO:0000259" key="2">
    <source>
        <dbReference type="Pfam" id="PF13439"/>
    </source>
</evidence>
<feature type="domain" description="Glycosyl transferase family 1" evidence="1">
    <location>
        <begin position="184"/>
        <end position="320"/>
    </location>
</feature>
<dbReference type="EMBL" id="JBAFVH010000013">
    <property type="protein sequence ID" value="MFG1374574.1"/>
    <property type="molecule type" value="Genomic_DNA"/>
</dbReference>
<organism evidence="3 4">
    <name type="scientific">Xanthobacter oligotrophicus</name>
    <dbReference type="NCBI Taxonomy" id="2607286"/>
    <lineage>
        <taxon>Bacteria</taxon>
        <taxon>Pseudomonadati</taxon>
        <taxon>Pseudomonadota</taxon>
        <taxon>Alphaproteobacteria</taxon>
        <taxon>Hyphomicrobiales</taxon>
        <taxon>Xanthobacteraceae</taxon>
        <taxon>Xanthobacter</taxon>
    </lineage>
</organism>
<dbReference type="RefSeq" id="WP_393994202.1">
    <property type="nucleotide sequence ID" value="NZ_JBAFVH010000013.1"/>
</dbReference>
<dbReference type="GO" id="GO:0016757">
    <property type="term" value="F:glycosyltransferase activity"/>
    <property type="evidence" value="ECO:0007669"/>
    <property type="project" value="UniProtKB-KW"/>
</dbReference>
<protein>
    <submittedName>
        <fullName evidence="3">Glycosyltransferase</fullName>
        <ecNumber evidence="3">2.4.-.-</ecNumber>
    </submittedName>
</protein>
<proteinExistence type="predicted"/>
<dbReference type="Pfam" id="PF00534">
    <property type="entry name" value="Glycos_transf_1"/>
    <property type="match status" value="1"/>
</dbReference>
<reference evidence="3 4" key="1">
    <citation type="submission" date="2024-02" db="EMBL/GenBank/DDBJ databases">
        <title>Expansion and revision of Xanthobacter and proposal of Roseixanthobacter gen. nov.</title>
        <authorList>
            <person name="Soltysiak M.P.M."/>
            <person name="Jalihal A."/>
            <person name="Ory A."/>
            <person name="Chrisophersen C."/>
            <person name="Lee A.D."/>
            <person name="Boulton J."/>
            <person name="Springer M."/>
        </authorList>
    </citation>
    <scope>NUCLEOTIDE SEQUENCE [LARGE SCALE GENOMIC DNA]</scope>
    <source>
        <strain evidence="3 4">23A</strain>
    </source>
</reference>
<feature type="domain" description="Glycosyltransferase subfamily 4-like N-terminal" evidence="2">
    <location>
        <begin position="11"/>
        <end position="175"/>
    </location>
</feature>
<evidence type="ECO:0000259" key="1">
    <source>
        <dbReference type="Pfam" id="PF00534"/>
    </source>
</evidence>
<keyword evidence="3" id="KW-0328">Glycosyltransferase</keyword>
<dbReference type="InterPro" id="IPR028098">
    <property type="entry name" value="Glyco_trans_4-like_N"/>
</dbReference>
<evidence type="ECO:0000313" key="3">
    <source>
        <dbReference type="EMBL" id="MFG1374574.1"/>
    </source>
</evidence>
<name>A0ABW7A3K8_9HYPH</name>
<comment type="caution">
    <text evidence="3">The sequence shown here is derived from an EMBL/GenBank/DDBJ whole genome shotgun (WGS) entry which is preliminary data.</text>
</comment>
<dbReference type="Pfam" id="PF13439">
    <property type="entry name" value="Glyco_transf_4"/>
    <property type="match status" value="1"/>
</dbReference>
<evidence type="ECO:0000313" key="4">
    <source>
        <dbReference type="Proteomes" id="UP001604002"/>
    </source>
</evidence>
<dbReference type="Proteomes" id="UP001604002">
    <property type="component" value="Unassembled WGS sequence"/>
</dbReference>
<keyword evidence="4" id="KW-1185">Reference proteome</keyword>
<dbReference type="SUPFAM" id="SSF53756">
    <property type="entry name" value="UDP-Glycosyltransferase/glycogen phosphorylase"/>
    <property type="match status" value="1"/>
</dbReference>
<accession>A0ABW7A3K8</accession>
<dbReference type="Gene3D" id="3.40.50.2000">
    <property type="entry name" value="Glycogen Phosphorylase B"/>
    <property type="match status" value="2"/>
</dbReference>
<dbReference type="PANTHER" id="PTHR12526">
    <property type="entry name" value="GLYCOSYLTRANSFERASE"/>
    <property type="match status" value="1"/>
</dbReference>
<dbReference type="InterPro" id="IPR001296">
    <property type="entry name" value="Glyco_trans_1"/>
</dbReference>
<dbReference type="EC" id="2.4.-.-" evidence="3"/>
<keyword evidence="3" id="KW-0808">Transferase</keyword>
<gene>
    <name evidence="3" type="ORF">V5F32_20550</name>
</gene>
<dbReference type="PANTHER" id="PTHR12526:SF630">
    <property type="entry name" value="GLYCOSYLTRANSFERASE"/>
    <property type="match status" value="1"/>
</dbReference>